<dbReference type="OrthoDB" id="1926336at2759"/>
<keyword evidence="2" id="KW-1185">Reference proteome</keyword>
<proteinExistence type="predicted"/>
<accession>A0A835SFQ8</accession>
<evidence type="ECO:0008006" key="3">
    <source>
        <dbReference type="Google" id="ProtNLM"/>
    </source>
</evidence>
<dbReference type="Proteomes" id="UP000650467">
    <property type="component" value="Unassembled WGS sequence"/>
</dbReference>
<dbReference type="AlphaFoldDB" id="A0A835SFQ8"/>
<organism evidence="1 2">
    <name type="scientific">Chlamydomonas incerta</name>
    <dbReference type="NCBI Taxonomy" id="51695"/>
    <lineage>
        <taxon>Eukaryota</taxon>
        <taxon>Viridiplantae</taxon>
        <taxon>Chlorophyta</taxon>
        <taxon>core chlorophytes</taxon>
        <taxon>Chlorophyceae</taxon>
        <taxon>CS clade</taxon>
        <taxon>Chlamydomonadales</taxon>
        <taxon>Chlamydomonadaceae</taxon>
        <taxon>Chlamydomonas</taxon>
    </lineage>
</organism>
<name>A0A835SFQ8_CHLIN</name>
<protein>
    <recommendedName>
        <fullName evidence="3">GRIP domain-containing protein</fullName>
    </recommendedName>
</protein>
<evidence type="ECO:0000313" key="1">
    <source>
        <dbReference type="EMBL" id="KAG2423962.1"/>
    </source>
</evidence>
<gene>
    <name evidence="1" type="ORF">HXX76_014901</name>
</gene>
<reference evidence="1" key="1">
    <citation type="journal article" date="2020" name="bioRxiv">
        <title>Comparative genomics of Chlamydomonas.</title>
        <authorList>
            <person name="Craig R.J."/>
            <person name="Hasan A.R."/>
            <person name="Ness R.W."/>
            <person name="Keightley P.D."/>
        </authorList>
    </citation>
    <scope>NUCLEOTIDE SEQUENCE</scope>
    <source>
        <strain evidence="1">SAG 7.73</strain>
    </source>
</reference>
<comment type="caution">
    <text evidence="1">The sequence shown here is derived from an EMBL/GenBank/DDBJ whole genome shotgun (WGS) entry which is preliminary data.</text>
</comment>
<dbReference type="EMBL" id="JAEHOC010000071">
    <property type="protein sequence ID" value="KAG2423962.1"/>
    <property type="molecule type" value="Genomic_DNA"/>
</dbReference>
<sequence length="88" mass="8504">MFLTGEAEKLLPVFATILSFSPDEVKRCKQGLAALSRGEVPLPAAAAAVDASISAISSLTSWTSWLGGGGAGAGGGGGGGSTPGKAGR</sequence>
<evidence type="ECO:0000313" key="2">
    <source>
        <dbReference type="Proteomes" id="UP000650467"/>
    </source>
</evidence>